<accession>A0ACD1A8M8</accession>
<dbReference type="Proteomes" id="UP000594014">
    <property type="component" value="Chromosome"/>
</dbReference>
<organism evidence="1 2">
    <name type="scientific">Anoxybacterium hadale</name>
    <dbReference type="NCBI Taxonomy" id="3408580"/>
    <lineage>
        <taxon>Bacteria</taxon>
        <taxon>Bacillati</taxon>
        <taxon>Bacillota</taxon>
        <taxon>Clostridia</taxon>
        <taxon>Peptostreptococcales</taxon>
        <taxon>Anaerovoracaceae</taxon>
        <taxon>Anoxybacterium</taxon>
    </lineage>
</organism>
<keyword evidence="1" id="KW-0067">ATP-binding</keyword>
<keyword evidence="1" id="KW-0378">Hydrolase</keyword>
<protein>
    <submittedName>
        <fullName evidence="1">ATP-dependent DNA helicase RecG</fullName>
    </submittedName>
</protein>
<gene>
    <name evidence="1" type="primary">recG</name>
    <name evidence="1" type="ORF">FRZ06_05290</name>
</gene>
<sequence>MDLHSKATSIKGIGPKKSVALNKLNIDTLEDFLFYYPRDYEDRRDLRKISSLQDGDLALVKGKLILIVKGKVRFPRKQTLKLLVQDETGAMEVVFFHAAYLEKTLKKDEEYLFYGKVSDNMGRIQMLHPDVSKSEDSSEQGILPIYPLAGGITQSEMRKWQREAQKQLSEMEEYLPENTLAQNRLCGIRHAVENIHFPQDKKRLMEAKYRLIFDELLFLQTGLLMIRNRMTAGKTGIFFSPQAKVDEFLATLPYQLTGAQSRVLAEINSDMESNKVMNRLVQGDVGSGKTVIAAAAMFKAAKCGFQAVLMAPTELLARQHFDGLKSMFSVFGLKVGFLSGSLAAKEKKAVLEQIESGALDLIIGTHAVIQPGVTFSNLGLVITDEQHRFGVNQRAVLTKKGQNPDVLVMTATPIPRTLAVILYGDLDISIIDEMPPGRQQIITRAVKANGREASYEFVRREVKKGRQAYVVAPLIEDSETLDARSALGLYDELKNRFFDFSVAFLHGAMKQADKDRIMQEFYAGEIQILISTVVIEVGINVPNATIMLVENSERFGLAQLHQLRGRVGRGEEQSYCILISDGGSKVAEARSEIMKATNDGFLIAEKDLELRGPGEFFGMRQHGVPELKLADLVKHIKILKTVREEAEKILSEDPLLQNEAHLSFKRKIDKMFQNVENLNI</sequence>
<reference evidence="1" key="1">
    <citation type="submission" date="2019-08" db="EMBL/GenBank/DDBJ databases">
        <title>Genome sequence of Clostridiales bacterium MT110.</title>
        <authorList>
            <person name="Cao J."/>
        </authorList>
    </citation>
    <scope>NUCLEOTIDE SEQUENCE</scope>
    <source>
        <strain evidence="1">MT110</strain>
    </source>
</reference>
<evidence type="ECO:0000313" key="1">
    <source>
        <dbReference type="EMBL" id="QOX62801.1"/>
    </source>
</evidence>
<evidence type="ECO:0000313" key="2">
    <source>
        <dbReference type="Proteomes" id="UP000594014"/>
    </source>
</evidence>
<proteinExistence type="predicted"/>
<keyword evidence="1" id="KW-0347">Helicase</keyword>
<dbReference type="EMBL" id="CP042469">
    <property type="protein sequence ID" value="QOX62801.1"/>
    <property type="molecule type" value="Genomic_DNA"/>
</dbReference>
<keyword evidence="2" id="KW-1185">Reference proteome</keyword>
<name>A0ACD1A8M8_9FIRM</name>
<keyword evidence="1" id="KW-0547">Nucleotide-binding</keyword>